<accession>A0ABS9XTE3</accession>
<comment type="caution">
    <text evidence="2">The sequence shown here is derived from an EMBL/GenBank/DDBJ whole genome shotgun (WGS) entry which is preliminary data.</text>
</comment>
<evidence type="ECO:0000256" key="1">
    <source>
        <dbReference type="SAM" id="MobiDB-lite"/>
    </source>
</evidence>
<protein>
    <submittedName>
        <fullName evidence="2">Uncharacterized protein</fullName>
    </submittedName>
</protein>
<evidence type="ECO:0000313" key="2">
    <source>
        <dbReference type="EMBL" id="MCI3244596.1"/>
    </source>
</evidence>
<feature type="region of interest" description="Disordered" evidence="1">
    <location>
        <begin position="1"/>
        <end position="22"/>
    </location>
</feature>
<organism evidence="2 3">
    <name type="scientific">Streptomyces spinosisporus</name>
    <dbReference type="NCBI Taxonomy" id="2927582"/>
    <lineage>
        <taxon>Bacteria</taxon>
        <taxon>Bacillati</taxon>
        <taxon>Actinomycetota</taxon>
        <taxon>Actinomycetes</taxon>
        <taxon>Kitasatosporales</taxon>
        <taxon>Streptomycetaceae</taxon>
        <taxon>Streptomyces</taxon>
    </lineage>
</organism>
<keyword evidence="3" id="KW-1185">Reference proteome</keyword>
<feature type="region of interest" description="Disordered" evidence="1">
    <location>
        <begin position="29"/>
        <end position="48"/>
    </location>
</feature>
<name>A0ABS9XTE3_9ACTN</name>
<dbReference type="RefSeq" id="WP_242712469.1">
    <property type="nucleotide sequence ID" value="NZ_JALDAX010000016.1"/>
</dbReference>
<evidence type="ECO:0000313" key="3">
    <source>
        <dbReference type="Proteomes" id="UP001165270"/>
    </source>
</evidence>
<gene>
    <name evidence="2" type="ORF">MQN93_33290</name>
</gene>
<dbReference type="EMBL" id="JALDAX010000016">
    <property type="protein sequence ID" value="MCI3244596.1"/>
    <property type="molecule type" value="Genomic_DNA"/>
</dbReference>
<feature type="compositionally biased region" description="Acidic residues" evidence="1">
    <location>
        <begin position="34"/>
        <end position="48"/>
    </location>
</feature>
<proteinExistence type="predicted"/>
<reference evidence="2" key="1">
    <citation type="submission" date="2022-03" db="EMBL/GenBank/DDBJ databases">
        <title>Streptomyces 7R015 and 7R016 isolated from Barleria lupulina in Thailand.</title>
        <authorList>
            <person name="Kanchanasin P."/>
            <person name="Phongsopitanun W."/>
            <person name="Tanasupawat S."/>
        </authorList>
    </citation>
    <scope>NUCLEOTIDE SEQUENCE</scope>
    <source>
        <strain evidence="2">7R016</strain>
    </source>
</reference>
<dbReference type="Proteomes" id="UP001165270">
    <property type="component" value="Unassembled WGS sequence"/>
</dbReference>
<sequence>MGDVIHFPQPAPAPGPADPLESALLSAWNNSPEVMDDYGDEGPDDTDD</sequence>